<evidence type="ECO:0000256" key="1">
    <source>
        <dbReference type="SAM" id="MobiDB-lite"/>
    </source>
</evidence>
<dbReference type="EMBL" id="JARBHB010000010">
    <property type="protein sequence ID" value="KAJ8873813.1"/>
    <property type="molecule type" value="Genomic_DNA"/>
</dbReference>
<sequence length="473" mass="52187">MGIVPDDVAGVGCGLYDDPPPRPTLAFRRCSNSPHFTLIGSQDSKQRPRSYIVPAGKTAQRLHWLGSGLRPRASKHSTRLSLSPLILNFTPFHALLALLQASTRPSARAGAPAAIRAMRGRLINYDINISIGVAVAERLSRSLPTKASRVQAPAGSPDCRIWESCRTMPLVSWFSRGSLVSSVLSFRRCSILTSITLIGSQDLALYDDKVDNSTLQQKADLATASSHATPRDETNTEKTRHRKTPRAVCSRAPDNGHPRTGRWLLSCAGGRHERIGRDVCRLIAQSGHSATPACRRCRDWRRSGVVDLWRPPGWRRGLVKERELDVSGGVPLPRPLHTYQITEAACRYARLRSAVDLPTTRRYSHRRHKLDHFPCCTLPISQCRLGWSRRHVALGTEPAGTPRRGQQRLVPILTLAGALSPPQQVPASRSSADLLLLLFTKLKEDLSVRAFKAAGPCVLSLLQTGVETRFPER</sequence>
<organism evidence="2 3">
    <name type="scientific">Dryococelus australis</name>
    <dbReference type="NCBI Taxonomy" id="614101"/>
    <lineage>
        <taxon>Eukaryota</taxon>
        <taxon>Metazoa</taxon>
        <taxon>Ecdysozoa</taxon>
        <taxon>Arthropoda</taxon>
        <taxon>Hexapoda</taxon>
        <taxon>Insecta</taxon>
        <taxon>Pterygota</taxon>
        <taxon>Neoptera</taxon>
        <taxon>Polyneoptera</taxon>
        <taxon>Phasmatodea</taxon>
        <taxon>Verophasmatodea</taxon>
        <taxon>Anareolatae</taxon>
        <taxon>Phasmatidae</taxon>
        <taxon>Eurycanthinae</taxon>
        <taxon>Dryococelus</taxon>
    </lineage>
</organism>
<dbReference type="Proteomes" id="UP001159363">
    <property type="component" value="Chromosome 9"/>
</dbReference>
<protein>
    <submittedName>
        <fullName evidence="2">Uncharacterized protein</fullName>
    </submittedName>
</protein>
<accession>A0ABQ9GP56</accession>
<evidence type="ECO:0000313" key="2">
    <source>
        <dbReference type="EMBL" id="KAJ8873813.1"/>
    </source>
</evidence>
<reference evidence="2 3" key="1">
    <citation type="submission" date="2023-02" db="EMBL/GenBank/DDBJ databases">
        <title>LHISI_Scaffold_Assembly.</title>
        <authorList>
            <person name="Stuart O.P."/>
            <person name="Cleave R."/>
            <person name="Magrath M.J.L."/>
            <person name="Mikheyev A.S."/>
        </authorList>
    </citation>
    <scope>NUCLEOTIDE SEQUENCE [LARGE SCALE GENOMIC DNA]</scope>
    <source>
        <strain evidence="2">Daus_M_001</strain>
        <tissue evidence="2">Leg muscle</tissue>
    </source>
</reference>
<proteinExistence type="predicted"/>
<name>A0ABQ9GP56_9NEOP</name>
<feature type="compositionally biased region" description="Basic and acidic residues" evidence="1">
    <location>
        <begin position="229"/>
        <end position="238"/>
    </location>
</feature>
<gene>
    <name evidence="2" type="ORF">PR048_024649</name>
</gene>
<comment type="caution">
    <text evidence="2">The sequence shown here is derived from an EMBL/GenBank/DDBJ whole genome shotgun (WGS) entry which is preliminary data.</text>
</comment>
<feature type="region of interest" description="Disordered" evidence="1">
    <location>
        <begin position="221"/>
        <end position="256"/>
    </location>
</feature>
<keyword evidence="3" id="KW-1185">Reference proteome</keyword>
<evidence type="ECO:0000313" key="3">
    <source>
        <dbReference type="Proteomes" id="UP001159363"/>
    </source>
</evidence>